<reference evidence="1" key="1">
    <citation type="journal article" date="2020" name="Nat. Commun.">
        <title>Large-scale genome sequencing of mycorrhizal fungi provides insights into the early evolution of symbiotic traits.</title>
        <authorList>
            <person name="Miyauchi S."/>
            <person name="Kiss E."/>
            <person name="Kuo A."/>
            <person name="Drula E."/>
            <person name="Kohler A."/>
            <person name="Sanchez-Garcia M."/>
            <person name="Morin E."/>
            <person name="Andreopoulos B."/>
            <person name="Barry K.W."/>
            <person name="Bonito G."/>
            <person name="Buee M."/>
            <person name="Carver A."/>
            <person name="Chen C."/>
            <person name="Cichocki N."/>
            <person name="Clum A."/>
            <person name="Culley D."/>
            <person name="Crous P.W."/>
            <person name="Fauchery L."/>
            <person name="Girlanda M."/>
            <person name="Hayes R.D."/>
            <person name="Keri Z."/>
            <person name="LaButti K."/>
            <person name="Lipzen A."/>
            <person name="Lombard V."/>
            <person name="Magnuson J."/>
            <person name="Maillard F."/>
            <person name="Murat C."/>
            <person name="Nolan M."/>
            <person name="Ohm R.A."/>
            <person name="Pangilinan J."/>
            <person name="Pereira M.F."/>
            <person name="Perotto S."/>
            <person name="Peter M."/>
            <person name="Pfister S."/>
            <person name="Riley R."/>
            <person name="Sitrit Y."/>
            <person name="Stielow J.B."/>
            <person name="Szollosi G."/>
            <person name="Zifcakova L."/>
            <person name="Stursova M."/>
            <person name="Spatafora J.W."/>
            <person name="Tedersoo L."/>
            <person name="Vaario L.M."/>
            <person name="Yamada A."/>
            <person name="Yan M."/>
            <person name="Wang P."/>
            <person name="Xu J."/>
            <person name="Bruns T."/>
            <person name="Baldrian P."/>
            <person name="Vilgalys R."/>
            <person name="Dunand C."/>
            <person name="Henrissat B."/>
            <person name="Grigoriev I.V."/>
            <person name="Hibbett D."/>
            <person name="Nagy L.G."/>
            <person name="Martin F.M."/>
        </authorList>
    </citation>
    <scope>NUCLEOTIDE SEQUENCE</scope>
    <source>
        <strain evidence="1">UH-Tt-Lm1</strain>
    </source>
</reference>
<protein>
    <submittedName>
        <fullName evidence="1">Uncharacterized protein</fullName>
    </submittedName>
</protein>
<comment type="caution">
    <text evidence="1">The sequence shown here is derived from an EMBL/GenBank/DDBJ whole genome shotgun (WGS) entry which is preliminary data.</text>
</comment>
<evidence type="ECO:0000313" key="1">
    <source>
        <dbReference type="EMBL" id="KAF9782066.1"/>
    </source>
</evidence>
<evidence type="ECO:0000313" key="2">
    <source>
        <dbReference type="Proteomes" id="UP000736335"/>
    </source>
</evidence>
<dbReference type="EMBL" id="WIUZ02000012">
    <property type="protein sequence ID" value="KAF9782066.1"/>
    <property type="molecule type" value="Genomic_DNA"/>
</dbReference>
<sequence length="117" mass="12727">MGNSRCRLRTTCLILTAWTLGGIVEQAGRLTHSWTVVVGLTSLVRVHLVLGIAGLNTVHKFIKEGLMSGQICGALTTHPLREDTPMAVTHSGIYLVVENCQIGMHPNRFTTFTVGKD</sequence>
<dbReference type="Proteomes" id="UP000736335">
    <property type="component" value="Unassembled WGS sequence"/>
</dbReference>
<keyword evidence="2" id="KW-1185">Reference proteome</keyword>
<proteinExistence type="predicted"/>
<accession>A0A9P6HAY2</accession>
<dbReference type="AlphaFoldDB" id="A0A9P6HAY2"/>
<gene>
    <name evidence="1" type="ORF">BJ322DRAFT_1074164</name>
</gene>
<name>A0A9P6HAY2_9AGAM</name>
<organism evidence="1 2">
    <name type="scientific">Thelephora terrestris</name>
    <dbReference type="NCBI Taxonomy" id="56493"/>
    <lineage>
        <taxon>Eukaryota</taxon>
        <taxon>Fungi</taxon>
        <taxon>Dikarya</taxon>
        <taxon>Basidiomycota</taxon>
        <taxon>Agaricomycotina</taxon>
        <taxon>Agaricomycetes</taxon>
        <taxon>Thelephorales</taxon>
        <taxon>Thelephoraceae</taxon>
        <taxon>Thelephora</taxon>
    </lineage>
</organism>
<reference evidence="1" key="2">
    <citation type="submission" date="2020-11" db="EMBL/GenBank/DDBJ databases">
        <authorList>
            <consortium name="DOE Joint Genome Institute"/>
            <person name="Kuo A."/>
            <person name="Miyauchi S."/>
            <person name="Kiss E."/>
            <person name="Drula E."/>
            <person name="Kohler A."/>
            <person name="Sanchez-Garcia M."/>
            <person name="Andreopoulos B."/>
            <person name="Barry K.W."/>
            <person name="Bonito G."/>
            <person name="Buee M."/>
            <person name="Carver A."/>
            <person name="Chen C."/>
            <person name="Cichocki N."/>
            <person name="Clum A."/>
            <person name="Culley D."/>
            <person name="Crous P.W."/>
            <person name="Fauchery L."/>
            <person name="Girlanda M."/>
            <person name="Hayes R."/>
            <person name="Keri Z."/>
            <person name="Labutti K."/>
            <person name="Lipzen A."/>
            <person name="Lombard V."/>
            <person name="Magnuson J."/>
            <person name="Maillard F."/>
            <person name="Morin E."/>
            <person name="Murat C."/>
            <person name="Nolan M."/>
            <person name="Ohm R."/>
            <person name="Pangilinan J."/>
            <person name="Pereira M."/>
            <person name="Perotto S."/>
            <person name="Peter M."/>
            <person name="Riley R."/>
            <person name="Sitrit Y."/>
            <person name="Stielow B."/>
            <person name="Szollosi G."/>
            <person name="Zifcakova L."/>
            <person name="Stursova M."/>
            <person name="Spatafora J.W."/>
            <person name="Tedersoo L."/>
            <person name="Vaario L.-M."/>
            <person name="Yamada A."/>
            <person name="Yan M."/>
            <person name="Wang P."/>
            <person name="Xu J."/>
            <person name="Bruns T."/>
            <person name="Baldrian P."/>
            <person name="Vilgalys R."/>
            <person name="Henrissat B."/>
            <person name="Grigoriev I.V."/>
            <person name="Hibbett D."/>
            <person name="Nagy L.G."/>
            <person name="Martin F.M."/>
        </authorList>
    </citation>
    <scope>NUCLEOTIDE SEQUENCE</scope>
    <source>
        <strain evidence="1">UH-Tt-Lm1</strain>
    </source>
</reference>